<dbReference type="KEGG" id="cgle:NCTC11432_03842"/>
<dbReference type="EMBL" id="LR134289">
    <property type="protein sequence ID" value="VEE10261.1"/>
    <property type="molecule type" value="Genomic_DNA"/>
</dbReference>
<name>A0A3S4M8Q4_CHRGE</name>
<accession>A0A3S4M8Q4</accession>
<gene>
    <name evidence="1" type="ORF">NCTC11432_03842</name>
</gene>
<organism evidence="1 2">
    <name type="scientific">Chryseobacterium gleum</name>
    <name type="common">Flavobacterium gleum</name>
    <dbReference type="NCBI Taxonomy" id="250"/>
    <lineage>
        <taxon>Bacteria</taxon>
        <taxon>Pseudomonadati</taxon>
        <taxon>Bacteroidota</taxon>
        <taxon>Flavobacteriia</taxon>
        <taxon>Flavobacteriales</taxon>
        <taxon>Weeksellaceae</taxon>
        <taxon>Chryseobacterium group</taxon>
        <taxon>Chryseobacterium</taxon>
    </lineage>
</organism>
<protein>
    <submittedName>
        <fullName evidence="1">Uncharacterized protein</fullName>
    </submittedName>
</protein>
<reference evidence="1 2" key="1">
    <citation type="submission" date="2018-12" db="EMBL/GenBank/DDBJ databases">
        <authorList>
            <consortium name="Pathogen Informatics"/>
        </authorList>
    </citation>
    <scope>NUCLEOTIDE SEQUENCE [LARGE SCALE GENOMIC DNA]</scope>
    <source>
        <strain evidence="1 2">NCTC11432</strain>
    </source>
</reference>
<dbReference type="GeneID" id="93019106"/>
<proteinExistence type="predicted"/>
<dbReference type="AlphaFoldDB" id="A0A3S4M8Q4"/>
<dbReference type="STRING" id="525257.HMPREF0204_10794"/>
<dbReference type="RefSeq" id="WP_002983340.1">
    <property type="nucleotide sequence ID" value="NZ_CP068486.1"/>
</dbReference>
<evidence type="ECO:0000313" key="2">
    <source>
        <dbReference type="Proteomes" id="UP000279227"/>
    </source>
</evidence>
<sequence>MKLYLFLFSVFLQGFLCGQESTTLKSDSLKELQKIAFAERISYNKKRCSEDSIRAVKASQIQNKYFINIAAPNGDKFLPGEELRIILKKHNIIWGGEWMGSDIGGYSGECYYSVMTEMTEKKFGKDFIDGLVKESVAMYVKKHPNKIFDNDEHCEWTYKGTYLSYTDDNDQLNKDFFHSFIYPEGYENYNPSFQKYRSSTVVTLILDQNGKVLKDQFSHRIYNDHNLKYIPYFEKEIKKFIKYTKFEPVKYRGYPVKSETSFFIFYK</sequence>
<evidence type="ECO:0000313" key="1">
    <source>
        <dbReference type="EMBL" id="VEE10261.1"/>
    </source>
</evidence>
<dbReference type="OrthoDB" id="1329765at2"/>
<dbReference type="Proteomes" id="UP000279227">
    <property type="component" value="Chromosome"/>
</dbReference>